<gene>
    <name evidence="1" type="ORF">DWE98_26290</name>
</gene>
<name>A0A370KZ02_9HYPH</name>
<dbReference type="RefSeq" id="WP_114832281.1">
    <property type="nucleotide sequence ID" value="NZ_QQTO01000022.1"/>
</dbReference>
<accession>A0A370KZ02</accession>
<dbReference type="AlphaFoldDB" id="A0A370KZ02"/>
<protein>
    <submittedName>
        <fullName evidence="1">Uncharacterized protein</fullName>
    </submittedName>
</protein>
<dbReference type="OrthoDB" id="9886457at2"/>
<keyword evidence="2" id="KW-1185">Reference proteome</keyword>
<organism evidence="1 2">
    <name type="scientific">Bosea caraganae</name>
    <dbReference type="NCBI Taxonomy" id="2763117"/>
    <lineage>
        <taxon>Bacteria</taxon>
        <taxon>Pseudomonadati</taxon>
        <taxon>Pseudomonadota</taxon>
        <taxon>Alphaproteobacteria</taxon>
        <taxon>Hyphomicrobiales</taxon>
        <taxon>Boseaceae</taxon>
        <taxon>Bosea</taxon>
    </lineage>
</organism>
<sequence>MNAVTSTNRVGAYEPRAFLMVTMSMAALHLGLATDHLATDDDIALKRSLEKFGACVKAMLDTVPEVFADKNGGTP</sequence>
<dbReference type="EMBL" id="QQTP01000022">
    <property type="protein sequence ID" value="RDJ20146.1"/>
    <property type="molecule type" value="Genomic_DNA"/>
</dbReference>
<reference evidence="2" key="1">
    <citation type="submission" date="2018-07" db="EMBL/GenBank/DDBJ databases">
        <authorList>
            <person name="Safronova V.I."/>
            <person name="Chirak E.R."/>
            <person name="Sazanova A.L."/>
        </authorList>
    </citation>
    <scope>NUCLEOTIDE SEQUENCE [LARGE SCALE GENOMIC DNA]</scope>
    <source>
        <strain evidence="2">RCAM04685</strain>
    </source>
</reference>
<proteinExistence type="predicted"/>
<evidence type="ECO:0000313" key="2">
    <source>
        <dbReference type="Proteomes" id="UP000255207"/>
    </source>
</evidence>
<evidence type="ECO:0000313" key="1">
    <source>
        <dbReference type="EMBL" id="RDJ20146.1"/>
    </source>
</evidence>
<comment type="caution">
    <text evidence="1">The sequence shown here is derived from an EMBL/GenBank/DDBJ whole genome shotgun (WGS) entry which is preliminary data.</text>
</comment>
<dbReference type="Proteomes" id="UP000255207">
    <property type="component" value="Unassembled WGS sequence"/>
</dbReference>